<dbReference type="GeneID" id="94846667"/>
<dbReference type="Gene3D" id="3.30.200.20">
    <property type="entry name" value="Phosphorylase Kinase, domain 1"/>
    <property type="match status" value="1"/>
</dbReference>
<dbReference type="Pfam" id="PF00069">
    <property type="entry name" value="Pkinase"/>
    <property type="match status" value="1"/>
</dbReference>
<evidence type="ECO:0000313" key="7">
    <source>
        <dbReference type="EMBL" id="OHS95586.1"/>
    </source>
</evidence>
<evidence type="ECO:0000256" key="3">
    <source>
        <dbReference type="ARBA" id="ARBA00022741"/>
    </source>
</evidence>
<dbReference type="EMBL" id="MLAK01001236">
    <property type="protein sequence ID" value="OHS95586.1"/>
    <property type="molecule type" value="Genomic_DNA"/>
</dbReference>
<keyword evidence="3" id="KW-0547">Nucleotide-binding</keyword>
<dbReference type="GO" id="GO:0005524">
    <property type="term" value="F:ATP binding"/>
    <property type="evidence" value="ECO:0007669"/>
    <property type="project" value="UniProtKB-KW"/>
</dbReference>
<dbReference type="SMART" id="SM00220">
    <property type="entry name" value="S_TKc"/>
    <property type="match status" value="1"/>
</dbReference>
<keyword evidence="1" id="KW-0723">Serine/threonine-protein kinase</keyword>
<dbReference type="Gene3D" id="1.10.510.10">
    <property type="entry name" value="Transferase(Phosphotransferase) domain 1"/>
    <property type="match status" value="1"/>
</dbReference>
<keyword evidence="5" id="KW-0067">ATP-binding</keyword>
<dbReference type="InterPro" id="IPR011009">
    <property type="entry name" value="Kinase-like_dom_sf"/>
</dbReference>
<evidence type="ECO:0000256" key="2">
    <source>
        <dbReference type="ARBA" id="ARBA00022679"/>
    </source>
</evidence>
<keyword evidence="4 7" id="KW-0418">Kinase</keyword>
<accession>A0A1J4J8S2</accession>
<dbReference type="InterPro" id="IPR000719">
    <property type="entry name" value="Prot_kinase_dom"/>
</dbReference>
<evidence type="ECO:0000313" key="8">
    <source>
        <dbReference type="Proteomes" id="UP000179807"/>
    </source>
</evidence>
<keyword evidence="2" id="KW-0808">Transferase</keyword>
<dbReference type="VEuPathDB" id="TrichDB:TRFO_38310"/>
<gene>
    <name evidence="7" type="ORF">TRFO_38310</name>
</gene>
<dbReference type="AlphaFoldDB" id="A0A1J4J8S2"/>
<dbReference type="GO" id="GO:0004674">
    <property type="term" value="F:protein serine/threonine kinase activity"/>
    <property type="evidence" value="ECO:0007669"/>
    <property type="project" value="UniProtKB-KW"/>
</dbReference>
<dbReference type="RefSeq" id="XP_068348723.1">
    <property type="nucleotide sequence ID" value="XM_068511963.1"/>
</dbReference>
<name>A0A1J4J8S2_9EUKA</name>
<dbReference type="SUPFAM" id="SSF56112">
    <property type="entry name" value="Protein kinase-like (PK-like)"/>
    <property type="match status" value="1"/>
</dbReference>
<feature type="domain" description="Protein kinase" evidence="6">
    <location>
        <begin position="12"/>
        <end position="265"/>
    </location>
</feature>
<evidence type="ECO:0000256" key="1">
    <source>
        <dbReference type="ARBA" id="ARBA00022527"/>
    </source>
</evidence>
<dbReference type="Proteomes" id="UP000179807">
    <property type="component" value="Unassembled WGS sequence"/>
</dbReference>
<evidence type="ECO:0000256" key="4">
    <source>
        <dbReference type="ARBA" id="ARBA00022777"/>
    </source>
</evidence>
<sequence length="378" mass="42344">MNMDLFPVPPKYILQSELPSGFLGLSAVLHLADSDDLFLCKSIEKSHIGSPEKIEKFKDRIYQINALKNKCILGYNEVIETSDRLLLIRPFLNEPPISESLNELTMANDPGIIYDYWKNICVCFNEMHKFHIFPNFIKPNNIFIYQGKITLTDLCPPPSDMDLMLHSPNVFDIGFLAPEFFDNGKIELQADYWSLGVLLTFMLTKALPWTTKNLFSMLQQINTGYLKFTTSIPKHMEEVIRSLVDIDASKRSLPKIVKNSDHNFQQKVDTNSTMHRIASGRMLNVGFLVLQDMSKTGNMVNPICSTNRILPKNGKVPTVGATSAALPGSDTAGSFLLRSRPMPNGMTSSEALSSPHALNSPHSCLVGSYVRLPVNKSE</sequence>
<reference evidence="7" key="1">
    <citation type="submission" date="2016-10" db="EMBL/GenBank/DDBJ databases">
        <authorList>
            <person name="Benchimol M."/>
            <person name="Almeida L.G."/>
            <person name="Vasconcelos A.T."/>
            <person name="Perreira-Neves A."/>
            <person name="Rosa I.A."/>
            <person name="Tasca T."/>
            <person name="Bogo M.R."/>
            <person name="de Souza W."/>
        </authorList>
    </citation>
    <scope>NUCLEOTIDE SEQUENCE [LARGE SCALE GENOMIC DNA]</scope>
    <source>
        <strain evidence="7">K</strain>
    </source>
</reference>
<protein>
    <submittedName>
        <fullName evidence="7">CAMK family protein kinase</fullName>
    </submittedName>
</protein>
<comment type="caution">
    <text evidence="7">The sequence shown here is derived from an EMBL/GenBank/DDBJ whole genome shotgun (WGS) entry which is preliminary data.</text>
</comment>
<keyword evidence="8" id="KW-1185">Reference proteome</keyword>
<dbReference type="PANTHER" id="PTHR24351">
    <property type="entry name" value="RIBOSOMAL PROTEIN S6 KINASE"/>
    <property type="match status" value="1"/>
</dbReference>
<dbReference type="OrthoDB" id="413582at2759"/>
<dbReference type="PROSITE" id="PS50011">
    <property type="entry name" value="PROTEIN_KINASE_DOM"/>
    <property type="match status" value="1"/>
</dbReference>
<evidence type="ECO:0000256" key="5">
    <source>
        <dbReference type="ARBA" id="ARBA00022840"/>
    </source>
</evidence>
<proteinExistence type="predicted"/>
<evidence type="ECO:0000259" key="6">
    <source>
        <dbReference type="PROSITE" id="PS50011"/>
    </source>
</evidence>
<organism evidence="7 8">
    <name type="scientific">Tritrichomonas foetus</name>
    <dbReference type="NCBI Taxonomy" id="1144522"/>
    <lineage>
        <taxon>Eukaryota</taxon>
        <taxon>Metamonada</taxon>
        <taxon>Parabasalia</taxon>
        <taxon>Tritrichomonadida</taxon>
        <taxon>Tritrichomonadidae</taxon>
        <taxon>Tritrichomonas</taxon>
    </lineage>
</organism>